<accession>A0A6N4RCG9</accession>
<reference evidence="1 2" key="1">
    <citation type="journal article" date="2017" name="Nat. Commun.">
        <title>In situ click chemistry generation of cyclooxygenase-2 inhibitors.</title>
        <authorList>
            <person name="Bhardwaj A."/>
            <person name="Kaur J."/>
            <person name="Wuest M."/>
            <person name="Wuest F."/>
        </authorList>
    </citation>
    <scope>NUCLEOTIDE SEQUENCE [LARGE SCALE GENOMIC DNA]</scope>
    <source>
        <strain evidence="1">S2_018_000_R2_106</strain>
    </source>
</reference>
<comment type="caution">
    <text evidence="1">The sequence shown here is derived from an EMBL/GenBank/DDBJ whole genome shotgun (WGS) entry which is preliminary data.</text>
</comment>
<protein>
    <submittedName>
        <fullName evidence="1">Uncharacterized protein</fullName>
    </submittedName>
</protein>
<dbReference type="AlphaFoldDB" id="A0A6N4RCG9"/>
<organism evidence="1 2">
    <name type="scientific">Blastochloris viridis</name>
    <name type="common">Rhodopseudomonas viridis</name>
    <dbReference type="NCBI Taxonomy" id="1079"/>
    <lineage>
        <taxon>Bacteria</taxon>
        <taxon>Pseudomonadati</taxon>
        <taxon>Pseudomonadota</taxon>
        <taxon>Alphaproteobacteria</taxon>
        <taxon>Hyphomicrobiales</taxon>
        <taxon>Blastochloridaceae</taxon>
        <taxon>Blastochloris</taxon>
    </lineage>
</organism>
<evidence type="ECO:0000313" key="2">
    <source>
        <dbReference type="Proteomes" id="UP000320948"/>
    </source>
</evidence>
<dbReference type="Proteomes" id="UP000320948">
    <property type="component" value="Unassembled WGS sequence"/>
</dbReference>
<gene>
    <name evidence="1" type="ORF">DI628_03510</name>
</gene>
<sequence>MKVITNITLRIGGGKDLSYAEAGSEVELDKADAEALLALGHVRVANAGKPANLQPSLEDIAEAIEALDAEKDFKDGIPNLKALERILKTSITIAQRDDAWVKVQEDRKAGGQ</sequence>
<evidence type="ECO:0000313" key="1">
    <source>
        <dbReference type="EMBL" id="TKW61705.1"/>
    </source>
</evidence>
<dbReference type="EMBL" id="VAFM01000001">
    <property type="protein sequence ID" value="TKW61705.1"/>
    <property type="molecule type" value="Genomic_DNA"/>
</dbReference>
<proteinExistence type="predicted"/>
<name>A0A6N4RCG9_BLAVI</name>